<dbReference type="Proteomes" id="UP001232148">
    <property type="component" value="Unassembled WGS sequence"/>
</dbReference>
<proteinExistence type="predicted"/>
<accession>A0AAD9HFK0</accession>
<dbReference type="EMBL" id="MU842897">
    <property type="protein sequence ID" value="KAK2027306.1"/>
    <property type="molecule type" value="Genomic_DNA"/>
</dbReference>
<sequence>MDMSLCLSHPPSLSYPPAFLAFLFSSTYPLSRDPRARHLAQFGIPTHDTHTHTRARAHCEYHSLPVIFLQFLQPTCPGYSRKRPDVHIQSSSSLYFPLAPEQYPPAPFYFITKNIPSSELEISHLISSPSPASFPRRPPNLTRPRGGKTGCLTWLPWSALGWPGMAHVVSATHSPGSRWLRILLTLVHLTSCFTFSCLTLPGAWNVYASPPSSA</sequence>
<reference evidence="1" key="1">
    <citation type="submission" date="2021-06" db="EMBL/GenBank/DDBJ databases">
        <title>Comparative genomics, transcriptomics and evolutionary studies reveal genomic signatures of adaptation to plant cell wall in hemibiotrophic fungi.</title>
        <authorList>
            <consortium name="DOE Joint Genome Institute"/>
            <person name="Baroncelli R."/>
            <person name="Diaz J.F."/>
            <person name="Benocci T."/>
            <person name="Peng M."/>
            <person name="Battaglia E."/>
            <person name="Haridas S."/>
            <person name="Andreopoulos W."/>
            <person name="Labutti K."/>
            <person name="Pangilinan J."/>
            <person name="Floch G.L."/>
            <person name="Makela M.R."/>
            <person name="Henrissat B."/>
            <person name="Grigoriev I.V."/>
            <person name="Crouch J.A."/>
            <person name="De Vries R.P."/>
            <person name="Sukno S.A."/>
            <person name="Thon M.R."/>
        </authorList>
    </citation>
    <scope>NUCLEOTIDE SEQUENCE</scope>
    <source>
        <strain evidence="1">MAFF235873</strain>
    </source>
</reference>
<gene>
    <name evidence="1" type="ORF">LX32DRAFT_445044</name>
</gene>
<evidence type="ECO:0000313" key="2">
    <source>
        <dbReference type="Proteomes" id="UP001232148"/>
    </source>
</evidence>
<dbReference type="AlphaFoldDB" id="A0AAD9HFK0"/>
<protein>
    <submittedName>
        <fullName evidence="1">Uncharacterized protein</fullName>
    </submittedName>
</protein>
<name>A0AAD9HFK0_9PEZI</name>
<organism evidence="1 2">
    <name type="scientific">Colletotrichum zoysiae</name>
    <dbReference type="NCBI Taxonomy" id="1216348"/>
    <lineage>
        <taxon>Eukaryota</taxon>
        <taxon>Fungi</taxon>
        <taxon>Dikarya</taxon>
        <taxon>Ascomycota</taxon>
        <taxon>Pezizomycotina</taxon>
        <taxon>Sordariomycetes</taxon>
        <taxon>Hypocreomycetidae</taxon>
        <taxon>Glomerellales</taxon>
        <taxon>Glomerellaceae</taxon>
        <taxon>Colletotrichum</taxon>
        <taxon>Colletotrichum graminicola species complex</taxon>
    </lineage>
</organism>
<comment type="caution">
    <text evidence="1">The sequence shown here is derived from an EMBL/GenBank/DDBJ whole genome shotgun (WGS) entry which is preliminary data.</text>
</comment>
<keyword evidence="2" id="KW-1185">Reference proteome</keyword>
<evidence type="ECO:0000313" key="1">
    <source>
        <dbReference type="EMBL" id="KAK2027306.1"/>
    </source>
</evidence>